<gene>
    <name evidence="2" type="ORF">SVUK_LOCUS15057</name>
</gene>
<dbReference type="OrthoDB" id="5978493at2759"/>
<dbReference type="InterPro" id="IPR000008">
    <property type="entry name" value="C2_dom"/>
</dbReference>
<protein>
    <recommendedName>
        <fullName evidence="1">C2 domain-containing protein</fullName>
    </recommendedName>
</protein>
<dbReference type="AlphaFoldDB" id="A0A3P7JJU8"/>
<dbReference type="EMBL" id="UYYB01107237">
    <property type="protein sequence ID" value="VDM80059.1"/>
    <property type="molecule type" value="Genomic_DNA"/>
</dbReference>
<organism evidence="2 3">
    <name type="scientific">Strongylus vulgaris</name>
    <name type="common">Blood worm</name>
    <dbReference type="NCBI Taxonomy" id="40348"/>
    <lineage>
        <taxon>Eukaryota</taxon>
        <taxon>Metazoa</taxon>
        <taxon>Ecdysozoa</taxon>
        <taxon>Nematoda</taxon>
        <taxon>Chromadorea</taxon>
        <taxon>Rhabditida</taxon>
        <taxon>Rhabditina</taxon>
        <taxon>Rhabditomorpha</taxon>
        <taxon>Strongyloidea</taxon>
        <taxon>Strongylidae</taxon>
        <taxon>Strongylus</taxon>
    </lineage>
</organism>
<evidence type="ECO:0000313" key="2">
    <source>
        <dbReference type="EMBL" id="VDM80059.1"/>
    </source>
</evidence>
<dbReference type="Pfam" id="PF00168">
    <property type="entry name" value="C2"/>
    <property type="match status" value="1"/>
</dbReference>
<evidence type="ECO:0000313" key="3">
    <source>
        <dbReference type="Proteomes" id="UP000270094"/>
    </source>
</evidence>
<dbReference type="Proteomes" id="UP000270094">
    <property type="component" value="Unassembled WGS sequence"/>
</dbReference>
<reference evidence="2 3" key="1">
    <citation type="submission" date="2018-11" db="EMBL/GenBank/DDBJ databases">
        <authorList>
            <consortium name="Pathogen Informatics"/>
        </authorList>
    </citation>
    <scope>NUCLEOTIDE SEQUENCE [LARGE SCALE GENOMIC DNA]</scope>
</reference>
<name>A0A3P7JJU8_STRVU</name>
<feature type="domain" description="C2" evidence="1">
    <location>
        <begin position="33"/>
        <end position="110"/>
    </location>
</feature>
<dbReference type="SUPFAM" id="SSF49562">
    <property type="entry name" value="C2 domain (Calcium/lipid-binding domain, CaLB)"/>
    <property type="match status" value="1"/>
</dbReference>
<feature type="non-terminal residue" evidence="2">
    <location>
        <position position="1"/>
    </location>
</feature>
<sequence>FEPTKSYQFEGYTGKETQPHLRVAVQYNIQKKVVIVKVISLHSCDLFADDVTQVRISYGRERAKQQTAVVRGEEPAFNQTFSFTDVGKAEIQTSSLRFRVYSRSGMSRMNLRAEGQLEGKKVGRDSPTICSVPLNKINTIKSEVPMRRLESGKRPI</sequence>
<dbReference type="Gene3D" id="2.60.40.150">
    <property type="entry name" value="C2 domain"/>
    <property type="match status" value="1"/>
</dbReference>
<keyword evidence="3" id="KW-1185">Reference proteome</keyword>
<accession>A0A3P7JJU8</accession>
<dbReference type="InterPro" id="IPR035892">
    <property type="entry name" value="C2_domain_sf"/>
</dbReference>
<evidence type="ECO:0000259" key="1">
    <source>
        <dbReference type="Pfam" id="PF00168"/>
    </source>
</evidence>
<proteinExistence type="predicted"/>